<dbReference type="InterPro" id="IPR005225">
    <property type="entry name" value="Small_GTP-bd"/>
</dbReference>
<name>A0A815LZE7_ADIRI</name>
<evidence type="ECO:0000256" key="1">
    <source>
        <dbReference type="ARBA" id="ARBA00006270"/>
    </source>
</evidence>
<keyword evidence="5" id="KW-1185">Reference proteome</keyword>
<dbReference type="PROSITE" id="PS51421">
    <property type="entry name" value="RAS"/>
    <property type="match status" value="1"/>
</dbReference>
<comment type="similarity">
    <text evidence="1">Belongs to the small GTPase superfamily. Rab family.</text>
</comment>
<feature type="compositionally biased region" description="Low complexity" evidence="3">
    <location>
        <begin position="59"/>
        <end position="93"/>
    </location>
</feature>
<dbReference type="SMART" id="SM00173">
    <property type="entry name" value="RAS"/>
    <property type="match status" value="1"/>
</dbReference>
<dbReference type="AlphaFoldDB" id="A0A815LZE7"/>
<organism evidence="4 5">
    <name type="scientific">Adineta ricciae</name>
    <name type="common">Rotifer</name>
    <dbReference type="NCBI Taxonomy" id="249248"/>
    <lineage>
        <taxon>Eukaryota</taxon>
        <taxon>Metazoa</taxon>
        <taxon>Spiralia</taxon>
        <taxon>Gnathifera</taxon>
        <taxon>Rotifera</taxon>
        <taxon>Eurotatoria</taxon>
        <taxon>Bdelloidea</taxon>
        <taxon>Adinetida</taxon>
        <taxon>Adinetidae</taxon>
        <taxon>Adineta</taxon>
    </lineage>
</organism>
<evidence type="ECO:0000313" key="4">
    <source>
        <dbReference type="EMBL" id="CAF1415348.1"/>
    </source>
</evidence>
<dbReference type="Gene3D" id="3.40.50.300">
    <property type="entry name" value="P-loop containing nucleotide triphosphate hydrolases"/>
    <property type="match status" value="1"/>
</dbReference>
<evidence type="ECO:0000313" key="5">
    <source>
        <dbReference type="Proteomes" id="UP000663828"/>
    </source>
</evidence>
<dbReference type="PANTHER" id="PTHR47978">
    <property type="match status" value="1"/>
</dbReference>
<gene>
    <name evidence="4" type="ORF">XAT740_LOCUS34904</name>
</gene>
<dbReference type="EMBL" id="CAJNOR010003451">
    <property type="protein sequence ID" value="CAF1415348.1"/>
    <property type="molecule type" value="Genomic_DNA"/>
</dbReference>
<feature type="compositionally biased region" description="Polar residues" evidence="3">
    <location>
        <begin position="45"/>
        <end position="58"/>
    </location>
</feature>
<feature type="region of interest" description="Disordered" evidence="3">
    <location>
        <begin position="1"/>
        <end position="93"/>
    </location>
</feature>
<comment type="caution">
    <text evidence="4">The sequence shown here is derived from an EMBL/GenBank/DDBJ whole genome shotgun (WGS) entry which is preliminary data.</text>
</comment>
<dbReference type="NCBIfam" id="TIGR00231">
    <property type="entry name" value="small_GTP"/>
    <property type="match status" value="1"/>
</dbReference>
<dbReference type="SUPFAM" id="SSF52540">
    <property type="entry name" value="P-loop containing nucleoside triphosphate hydrolases"/>
    <property type="match status" value="1"/>
</dbReference>
<keyword evidence="2" id="KW-0547">Nucleotide-binding</keyword>
<dbReference type="SMART" id="SM00176">
    <property type="entry name" value="RAN"/>
    <property type="match status" value="1"/>
</dbReference>
<dbReference type="SMART" id="SM00174">
    <property type="entry name" value="RHO"/>
    <property type="match status" value="1"/>
</dbReference>
<feature type="compositionally biased region" description="Polar residues" evidence="3">
    <location>
        <begin position="7"/>
        <end position="30"/>
    </location>
</feature>
<dbReference type="FunFam" id="3.40.50.300:FF:002020">
    <property type="entry name" value="Ras-related protein Rab-37"/>
    <property type="match status" value="1"/>
</dbReference>
<dbReference type="InterPro" id="IPR001806">
    <property type="entry name" value="Small_GTPase"/>
</dbReference>
<protein>
    <submittedName>
        <fullName evidence="4">Uncharacterized protein</fullName>
    </submittedName>
</protein>
<dbReference type="SMART" id="SM00175">
    <property type="entry name" value="RAB"/>
    <property type="match status" value="1"/>
</dbReference>
<sequence length="313" mass="34394">MDHSNTHSKSTAFSSFTPICTNERSSTTTYGEGHVYTGPLPAQYHETQAKSIQELSKNASSQADSQQSSTSQSSSTNNLSLSTSPSTEVVSGNSNVNNNQYQFKVMLLGDSGVGKTCLLVRFKDGTFLAGSFIATVGIDFRNKLVTLGDKKIKLQIFDTAGQERFRSVTHSYYRDANALLLLYDVTSYSSFENISAWLSEIKEFANDSVIIMLVGNKIDKSQRVVSREAGERLARDYEVSFLETSAKTGQNVELAFMATAQALLDKELSRKDPQNGHFTLNDMVKMSGMSLMNNNRDNYNNTASGTTANGWCC</sequence>
<proteinExistence type="inferred from homology"/>
<reference evidence="4" key="1">
    <citation type="submission" date="2021-02" db="EMBL/GenBank/DDBJ databases">
        <authorList>
            <person name="Nowell W R."/>
        </authorList>
    </citation>
    <scope>NUCLEOTIDE SEQUENCE</scope>
</reference>
<dbReference type="PROSITE" id="PS51420">
    <property type="entry name" value="RHO"/>
    <property type="match status" value="1"/>
</dbReference>
<dbReference type="PROSITE" id="PS51419">
    <property type="entry name" value="RAB"/>
    <property type="match status" value="1"/>
</dbReference>
<dbReference type="PRINTS" id="PR00449">
    <property type="entry name" value="RASTRNSFRMNG"/>
</dbReference>
<dbReference type="InterPro" id="IPR027417">
    <property type="entry name" value="P-loop_NTPase"/>
</dbReference>
<dbReference type="GO" id="GO:0005525">
    <property type="term" value="F:GTP binding"/>
    <property type="evidence" value="ECO:0007669"/>
    <property type="project" value="InterPro"/>
</dbReference>
<dbReference type="Pfam" id="PF00071">
    <property type="entry name" value="Ras"/>
    <property type="match status" value="1"/>
</dbReference>
<dbReference type="GO" id="GO:0003924">
    <property type="term" value="F:GTPase activity"/>
    <property type="evidence" value="ECO:0007669"/>
    <property type="project" value="InterPro"/>
</dbReference>
<accession>A0A815LZE7</accession>
<evidence type="ECO:0000256" key="3">
    <source>
        <dbReference type="SAM" id="MobiDB-lite"/>
    </source>
</evidence>
<dbReference type="Proteomes" id="UP000663828">
    <property type="component" value="Unassembled WGS sequence"/>
</dbReference>
<evidence type="ECO:0000256" key="2">
    <source>
        <dbReference type="ARBA" id="ARBA00022741"/>
    </source>
</evidence>